<protein>
    <submittedName>
        <fullName evidence="2">Uncharacterized protein</fullName>
    </submittedName>
</protein>
<dbReference type="Proteomes" id="UP000197025">
    <property type="component" value="Unassembled WGS sequence"/>
</dbReference>
<reference evidence="3" key="1">
    <citation type="submission" date="2017-06" db="EMBL/GenBank/DDBJ databases">
        <authorList>
            <person name="Varghese N."/>
            <person name="Submissions S."/>
        </authorList>
    </citation>
    <scope>NUCLEOTIDE SEQUENCE [LARGE SCALE GENOMIC DNA]</scope>
    <source>
        <strain evidence="3">JAD2</strain>
    </source>
</reference>
<dbReference type="InParanoid" id="A0A212RJE1"/>
<sequence>MSYEPYLIAAALFEALVFGWALWTAWREGRRSGAPRP</sequence>
<keyword evidence="1" id="KW-1133">Transmembrane helix</keyword>
<feature type="transmembrane region" description="Helical" evidence="1">
    <location>
        <begin position="6"/>
        <end position="26"/>
    </location>
</feature>
<evidence type="ECO:0000313" key="2">
    <source>
        <dbReference type="EMBL" id="SNB72485.1"/>
    </source>
</evidence>
<dbReference type="EMBL" id="FYEK01000061">
    <property type="protein sequence ID" value="SNB72485.1"/>
    <property type="molecule type" value="Genomic_DNA"/>
</dbReference>
<gene>
    <name evidence="2" type="ORF">SAMN02746019_00016100</name>
</gene>
<keyword evidence="1" id="KW-0472">Membrane</keyword>
<accession>A0A212RJE1</accession>
<evidence type="ECO:0000256" key="1">
    <source>
        <dbReference type="SAM" id="Phobius"/>
    </source>
</evidence>
<keyword evidence="3" id="KW-1185">Reference proteome</keyword>
<keyword evidence="1" id="KW-0812">Transmembrane</keyword>
<evidence type="ECO:0000313" key="3">
    <source>
        <dbReference type="Proteomes" id="UP000197025"/>
    </source>
</evidence>
<proteinExistence type="predicted"/>
<organism evidence="2 3">
    <name type="scientific">Thermoflexus hugenholtzii JAD2</name>
    <dbReference type="NCBI Taxonomy" id="877466"/>
    <lineage>
        <taxon>Bacteria</taxon>
        <taxon>Bacillati</taxon>
        <taxon>Chloroflexota</taxon>
        <taxon>Thermoflexia</taxon>
        <taxon>Thermoflexales</taxon>
        <taxon>Thermoflexaceae</taxon>
        <taxon>Thermoflexus</taxon>
    </lineage>
</organism>
<name>A0A212RJE1_9CHLR</name>
<dbReference type="AlphaFoldDB" id="A0A212RJE1"/>